<dbReference type="EMBL" id="GBRH01162813">
    <property type="protein sequence ID" value="JAE35083.1"/>
    <property type="molecule type" value="Transcribed_RNA"/>
</dbReference>
<protein>
    <submittedName>
        <fullName evidence="1">Uncharacterized protein</fullName>
    </submittedName>
</protein>
<reference evidence="1" key="2">
    <citation type="journal article" date="2015" name="Data Brief">
        <title>Shoot transcriptome of the giant reed, Arundo donax.</title>
        <authorList>
            <person name="Barrero R.A."/>
            <person name="Guerrero F.D."/>
            <person name="Moolhuijzen P."/>
            <person name="Goolsby J.A."/>
            <person name="Tidwell J."/>
            <person name="Bellgard S.E."/>
            <person name="Bellgard M.I."/>
        </authorList>
    </citation>
    <scope>NUCLEOTIDE SEQUENCE</scope>
    <source>
        <tissue evidence="1">Shoot tissue taken approximately 20 cm above the soil surface</tissue>
    </source>
</reference>
<name>A0A0A9HQB7_ARUDO</name>
<sequence>MLPFCLLLARVLH</sequence>
<evidence type="ECO:0000313" key="1">
    <source>
        <dbReference type="EMBL" id="JAE35083.1"/>
    </source>
</evidence>
<reference evidence="1" key="1">
    <citation type="submission" date="2014-09" db="EMBL/GenBank/DDBJ databases">
        <authorList>
            <person name="Magalhaes I.L.F."/>
            <person name="Oliveira U."/>
            <person name="Santos F.R."/>
            <person name="Vidigal T.H.D.A."/>
            <person name="Brescovit A.D."/>
            <person name="Santos A.J."/>
        </authorList>
    </citation>
    <scope>NUCLEOTIDE SEQUENCE</scope>
    <source>
        <tissue evidence="1">Shoot tissue taken approximately 20 cm above the soil surface</tissue>
    </source>
</reference>
<accession>A0A0A9HQB7</accession>
<proteinExistence type="predicted"/>
<organism evidence="1">
    <name type="scientific">Arundo donax</name>
    <name type="common">Giant reed</name>
    <name type="synonym">Donax arundinaceus</name>
    <dbReference type="NCBI Taxonomy" id="35708"/>
    <lineage>
        <taxon>Eukaryota</taxon>
        <taxon>Viridiplantae</taxon>
        <taxon>Streptophyta</taxon>
        <taxon>Embryophyta</taxon>
        <taxon>Tracheophyta</taxon>
        <taxon>Spermatophyta</taxon>
        <taxon>Magnoliopsida</taxon>
        <taxon>Liliopsida</taxon>
        <taxon>Poales</taxon>
        <taxon>Poaceae</taxon>
        <taxon>PACMAD clade</taxon>
        <taxon>Arundinoideae</taxon>
        <taxon>Arundineae</taxon>
        <taxon>Arundo</taxon>
    </lineage>
</organism>